<evidence type="ECO:0000256" key="7">
    <source>
        <dbReference type="SAM" id="MobiDB-lite"/>
    </source>
</evidence>
<feature type="domain" description="CS" evidence="8">
    <location>
        <begin position="171"/>
        <end position="261"/>
    </location>
</feature>
<reference evidence="9 10" key="2">
    <citation type="journal article" date="2008" name="Nature">
        <title>The Phaeodactylum genome reveals the evolutionary history of diatom genomes.</title>
        <authorList>
            <person name="Bowler C."/>
            <person name="Allen A.E."/>
            <person name="Badger J.H."/>
            <person name="Grimwood J."/>
            <person name="Jabbari K."/>
            <person name="Kuo A."/>
            <person name="Maheswari U."/>
            <person name="Martens C."/>
            <person name="Maumus F."/>
            <person name="Otillar R.P."/>
            <person name="Rayko E."/>
            <person name="Salamov A."/>
            <person name="Vandepoele K."/>
            <person name="Beszteri B."/>
            <person name="Gruber A."/>
            <person name="Heijde M."/>
            <person name="Katinka M."/>
            <person name="Mock T."/>
            <person name="Valentin K."/>
            <person name="Verret F."/>
            <person name="Berges J.A."/>
            <person name="Brownlee C."/>
            <person name="Cadoret J.P."/>
            <person name="Chiovitti A."/>
            <person name="Choi C.J."/>
            <person name="Coesel S."/>
            <person name="De Martino A."/>
            <person name="Detter J.C."/>
            <person name="Durkin C."/>
            <person name="Falciatore A."/>
            <person name="Fournet J."/>
            <person name="Haruta M."/>
            <person name="Huysman M.J."/>
            <person name="Jenkins B.D."/>
            <person name="Jiroutova K."/>
            <person name="Jorgensen R.E."/>
            <person name="Joubert Y."/>
            <person name="Kaplan A."/>
            <person name="Kroger N."/>
            <person name="Kroth P.G."/>
            <person name="La Roche J."/>
            <person name="Lindquist E."/>
            <person name="Lommer M."/>
            <person name="Martin-Jezequel V."/>
            <person name="Lopez P.J."/>
            <person name="Lucas S."/>
            <person name="Mangogna M."/>
            <person name="McGinnis K."/>
            <person name="Medlin L.K."/>
            <person name="Montsant A."/>
            <person name="Oudot-Le Secq M.P."/>
            <person name="Napoli C."/>
            <person name="Obornik M."/>
            <person name="Parker M.S."/>
            <person name="Petit J.L."/>
            <person name="Porcel B.M."/>
            <person name="Poulsen N."/>
            <person name="Robison M."/>
            <person name="Rychlewski L."/>
            <person name="Rynearson T.A."/>
            <person name="Schmutz J."/>
            <person name="Shapiro H."/>
            <person name="Siaut M."/>
            <person name="Stanley M."/>
            <person name="Sussman M.R."/>
            <person name="Taylor A.R."/>
            <person name="Vardi A."/>
            <person name="von Dassow P."/>
            <person name="Vyverman W."/>
            <person name="Willis A."/>
            <person name="Wyrwicz L.S."/>
            <person name="Rokhsar D.S."/>
            <person name="Weissenbach J."/>
            <person name="Armbrust E.V."/>
            <person name="Green B.R."/>
            <person name="Van de Peer Y."/>
            <person name="Grigoriev I.V."/>
        </authorList>
    </citation>
    <scope>NUCLEOTIDE SEQUENCE [LARGE SCALE GENOMIC DNA]</scope>
    <source>
        <strain evidence="9 10">CCMP1335</strain>
    </source>
</reference>
<proteinExistence type="inferred from homology"/>
<sequence>MAPPDFTNDDRFDGLYLNIANQAQGIEPLLDTVFSFLRRKSDFFAGPPNAMNEVLQKHAAIYLADKRRKEEENAKALKKREQKTADLKKRNENEEGHSSCSKQQQEEDVIELGEDGGFDISGAAEVSKSEETADSTTGDDGAPNSNTTVNDDVNDNQEEDNTPPPVGNGGTVPGKYVWTQTLSELSVTVPLPDNTRGRDLNVTISKSHLKIGLKNQSNLMINDDLTKPIIVDDSFWTVEDGNRLVLTLQKLHQMEWWPSVCASDPTINIQKVQPENSNLGDLDGETRQTVEKMMYDQRQKAMGLPSSDEQKKLDVLEKFKRAHPEMDFSNAKIS</sequence>
<dbReference type="OMA" id="TMEWWAT"/>
<dbReference type="GO" id="GO:0006457">
    <property type="term" value="P:protein folding"/>
    <property type="evidence" value="ECO:0000318"/>
    <property type="project" value="GO_Central"/>
</dbReference>
<accession>B8CEN6</accession>
<comment type="subcellular location">
    <subcellularLocation>
        <location evidence="1">Cytoplasm</location>
    </subcellularLocation>
</comment>
<dbReference type="FunFam" id="2.60.40.790:FF:000001">
    <property type="entry name" value="Nuclear migration protein nudC"/>
    <property type="match status" value="1"/>
</dbReference>
<dbReference type="Proteomes" id="UP000001449">
    <property type="component" value="Chromosome 20"/>
</dbReference>
<dbReference type="InParanoid" id="B8CEN6"/>
<dbReference type="PaxDb" id="35128-Thaps270023"/>
<dbReference type="Pfam" id="PF04969">
    <property type="entry name" value="CS"/>
    <property type="match status" value="1"/>
</dbReference>
<dbReference type="GO" id="GO:0005737">
    <property type="term" value="C:cytoplasm"/>
    <property type="evidence" value="ECO:0000318"/>
    <property type="project" value="GO_Central"/>
</dbReference>
<keyword evidence="4" id="KW-0963">Cytoplasm</keyword>
<evidence type="ECO:0000313" key="10">
    <source>
        <dbReference type="Proteomes" id="UP000001449"/>
    </source>
</evidence>
<dbReference type="Pfam" id="PF14050">
    <property type="entry name" value="Nudc_N"/>
    <property type="match status" value="1"/>
</dbReference>
<feature type="compositionally biased region" description="Basic and acidic residues" evidence="7">
    <location>
        <begin position="82"/>
        <end position="97"/>
    </location>
</feature>
<dbReference type="InterPro" id="IPR037898">
    <property type="entry name" value="NudC_fam"/>
</dbReference>
<gene>
    <name evidence="9" type="ORF">THAPSDRAFT_270023</name>
</gene>
<dbReference type="AlphaFoldDB" id="B8CEN6"/>
<evidence type="ECO:0000256" key="3">
    <source>
        <dbReference type="ARBA" id="ARBA00017641"/>
    </source>
</evidence>
<dbReference type="KEGG" id="tps:THAPSDRAFT_270023"/>
<evidence type="ECO:0000256" key="5">
    <source>
        <dbReference type="ARBA" id="ARBA00022553"/>
    </source>
</evidence>
<comment type="similarity">
    <text evidence="2">Belongs to the nudC family.</text>
</comment>
<dbReference type="PANTHER" id="PTHR12356">
    <property type="entry name" value="NUCLEAR MOVEMENT PROTEIN NUDC"/>
    <property type="match status" value="1"/>
</dbReference>
<dbReference type="GO" id="GO:0051082">
    <property type="term" value="F:unfolded protein binding"/>
    <property type="evidence" value="ECO:0000318"/>
    <property type="project" value="GO_Central"/>
</dbReference>
<reference evidence="9 10" key="1">
    <citation type="journal article" date="2004" name="Science">
        <title>The genome of the diatom Thalassiosira pseudonana: ecology, evolution, and metabolism.</title>
        <authorList>
            <person name="Armbrust E.V."/>
            <person name="Berges J.A."/>
            <person name="Bowler C."/>
            <person name="Green B.R."/>
            <person name="Martinez D."/>
            <person name="Putnam N.H."/>
            <person name="Zhou S."/>
            <person name="Allen A.E."/>
            <person name="Apt K.E."/>
            <person name="Bechner M."/>
            <person name="Brzezinski M.A."/>
            <person name="Chaal B.K."/>
            <person name="Chiovitti A."/>
            <person name="Davis A.K."/>
            <person name="Demarest M.S."/>
            <person name="Detter J.C."/>
            <person name="Glavina T."/>
            <person name="Goodstein D."/>
            <person name="Hadi M.Z."/>
            <person name="Hellsten U."/>
            <person name="Hildebrand M."/>
            <person name="Jenkins B.D."/>
            <person name="Jurka J."/>
            <person name="Kapitonov V.V."/>
            <person name="Kroger N."/>
            <person name="Lau W.W."/>
            <person name="Lane T.W."/>
            <person name="Larimer F.W."/>
            <person name="Lippmeier J.C."/>
            <person name="Lucas S."/>
            <person name="Medina M."/>
            <person name="Montsant A."/>
            <person name="Obornik M."/>
            <person name="Parker M.S."/>
            <person name="Palenik B."/>
            <person name="Pazour G.J."/>
            <person name="Richardson P.M."/>
            <person name="Rynearson T.A."/>
            <person name="Saito M.A."/>
            <person name="Schwartz D.C."/>
            <person name="Thamatrakoln K."/>
            <person name="Valentin K."/>
            <person name="Vardi A."/>
            <person name="Wilkerson F.P."/>
            <person name="Rokhsar D.S."/>
        </authorList>
    </citation>
    <scope>NUCLEOTIDE SEQUENCE [LARGE SCALE GENOMIC DNA]</scope>
    <source>
        <strain evidence="9 10">CCMP1335</strain>
    </source>
</reference>
<dbReference type="InterPro" id="IPR025934">
    <property type="entry name" value="NudC_N_dom"/>
</dbReference>
<evidence type="ECO:0000256" key="2">
    <source>
        <dbReference type="ARBA" id="ARBA00010513"/>
    </source>
</evidence>
<dbReference type="InterPro" id="IPR008978">
    <property type="entry name" value="HSP20-like_chaperone"/>
</dbReference>
<feature type="region of interest" description="Disordered" evidence="7">
    <location>
        <begin position="125"/>
        <end position="174"/>
    </location>
</feature>
<feature type="compositionally biased region" description="Acidic residues" evidence="7">
    <location>
        <begin position="152"/>
        <end position="161"/>
    </location>
</feature>
<dbReference type="STRING" id="35128.B8CEN6"/>
<evidence type="ECO:0000256" key="1">
    <source>
        <dbReference type="ARBA" id="ARBA00004496"/>
    </source>
</evidence>
<protein>
    <recommendedName>
        <fullName evidence="3">Nuclear migration protein nudC</fullName>
    </recommendedName>
    <alternativeName>
        <fullName evidence="6">Nuclear distribution protein C homolog</fullName>
    </alternativeName>
</protein>
<evidence type="ECO:0000313" key="9">
    <source>
        <dbReference type="EMBL" id="EED87933.1"/>
    </source>
</evidence>
<evidence type="ECO:0000256" key="6">
    <source>
        <dbReference type="ARBA" id="ARBA00030427"/>
    </source>
</evidence>
<dbReference type="PANTHER" id="PTHR12356:SF3">
    <property type="entry name" value="NUCLEAR MIGRATION PROTEIN NUDC"/>
    <property type="match status" value="1"/>
</dbReference>
<dbReference type="Gene3D" id="2.60.40.790">
    <property type="match status" value="1"/>
</dbReference>
<keyword evidence="10" id="KW-1185">Reference proteome</keyword>
<dbReference type="InterPro" id="IPR007052">
    <property type="entry name" value="CS_dom"/>
</dbReference>
<name>B8CEN6_THAPS</name>
<dbReference type="GeneID" id="7443341"/>
<evidence type="ECO:0000256" key="4">
    <source>
        <dbReference type="ARBA" id="ARBA00022490"/>
    </source>
</evidence>
<dbReference type="HOGENOM" id="CLU_047332_1_0_1"/>
<feature type="region of interest" description="Disordered" evidence="7">
    <location>
        <begin position="67"/>
        <end position="106"/>
    </location>
</feature>
<dbReference type="PROSITE" id="PS51203">
    <property type="entry name" value="CS"/>
    <property type="match status" value="1"/>
</dbReference>
<dbReference type="RefSeq" id="XP_002294573.1">
    <property type="nucleotide sequence ID" value="XM_002294537.1"/>
</dbReference>
<dbReference type="EMBL" id="CM000652">
    <property type="protein sequence ID" value="EED87933.1"/>
    <property type="molecule type" value="Genomic_DNA"/>
</dbReference>
<keyword evidence="5" id="KW-0597">Phosphoprotein</keyword>
<organism evidence="9 10">
    <name type="scientific">Thalassiosira pseudonana</name>
    <name type="common">Marine diatom</name>
    <name type="synonym">Cyclotella nana</name>
    <dbReference type="NCBI Taxonomy" id="35128"/>
    <lineage>
        <taxon>Eukaryota</taxon>
        <taxon>Sar</taxon>
        <taxon>Stramenopiles</taxon>
        <taxon>Ochrophyta</taxon>
        <taxon>Bacillariophyta</taxon>
        <taxon>Coscinodiscophyceae</taxon>
        <taxon>Thalassiosirophycidae</taxon>
        <taxon>Thalassiosirales</taxon>
        <taxon>Thalassiosiraceae</taxon>
        <taxon>Thalassiosira</taxon>
    </lineage>
</organism>
<dbReference type="CDD" id="cd06467">
    <property type="entry name" value="p23_NUDC_like"/>
    <property type="match status" value="1"/>
</dbReference>
<dbReference type="eggNOG" id="KOG2265">
    <property type="taxonomic scope" value="Eukaryota"/>
</dbReference>
<evidence type="ECO:0000259" key="8">
    <source>
        <dbReference type="PROSITE" id="PS51203"/>
    </source>
</evidence>
<dbReference type="SUPFAM" id="SSF49764">
    <property type="entry name" value="HSP20-like chaperones"/>
    <property type="match status" value="1"/>
</dbReference>